<evidence type="ECO:0000256" key="7">
    <source>
        <dbReference type="ARBA" id="ARBA00022729"/>
    </source>
</evidence>
<evidence type="ECO:0000256" key="9">
    <source>
        <dbReference type="ARBA" id="ARBA00022801"/>
    </source>
</evidence>
<dbReference type="PROSITE" id="PS51318">
    <property type="entry name" value="TAT"/>
    <property type="match status" value="1"/>
</dbReference>
<proteinExistence type="inferred from homology"/>
<comment type="similarity">
    <text evidence="5 11">Belongs to the 5'-nucleotidase family.</text>
</comment>
<dbReference type="PANTHER" id="PTHR11575">
    <property type="entry name" value="5'-NUCLEOTIDASE-RELATED"/>
    <property type="match status" value="1"/>
</dbReference>
<evidence type="ECO:0000256" key="8">
    <source>
        <dbReference type="ARBA" id="ARBA00022741"/>
    </source>
</evidence>
<evidence type="ECO:0000313" key="15">
    <source>
        <dbReference type="Proteomes" id="UP001597371"/>
    </source>
</evidence>
<evidence type="ECO:0000256" key="4">
    <source>
        <dbReference type="ARBA" id="ARBA00004196"/>
    </source>
</evidence>
<comment type="catalytic activity">
    <reaction evidence="2">
        <text>a nucleoside 2',3'-cyclic phosphate + H2O = a nucleoside 3'-phosphate + H(+)</text>
        <dbReference type="Rhea" id="RHEA:19621"/>
        <dbReference type="ChEBI" id="CHEBI:15377"/>
        <dbReference type="ChEBI" id="CHEBI:15378"/>
        <dbReference type="ChEBI" id="CHEBI:66949"/>
        <dbReference type="ChEBI" id="CHEBI:66954"/>
        <dbReference type="EC" id="3.1.4.16"/>
    </reaction>
</comment>
<keyword evidence="10" id="KW-0511">Multifunctional enzyme</keyword>
<keyword evidence="8 11" id="KW-0547">Nucleotide-binding</keyword>
<comment type="cofactor">
    <cofactor evidence="3">
        <name>a divalent metal cation</name>
        <dbReference type="ChEBI" id="CHEBI:60240"/>
    </cofactor>
</comment>
<protein>
    <submittedName>
        <fullName evidence="14">Bifunctional 2',3'-cyclic-nucleotide 2'-phosphodiesterase/3'-nucleotidase</fullName>
    </submittedName>
</protein>
<dbReference type="InterPro" id="IPR029052">
    <property type="entry name" value="Metallo-depent_PP-like"/>
</dbReference>
<dbReference type="RefSeq" id="WP_209736308.1">
    <property type="nucleotide sequence ID" value="NZ_CP072611.1"/>
</dbReference>
<dbReference type="Pfam" id="PF00149">
    <property type="entry name" value="Metallophos"/>
    <property type="match status" value="1"/>
</dbReference>
<dbReference type="InterPro" id="IPR006146">
    <property type="entry name" value="5'-Nucleotdase_CS"/>
</dbReference>
<gene>
    <name evidence="14" type="ORF">ACFSKQ_10300</name>
</gene>
<dbReference type="SUPFAM" id="SSF56300">
    <property type="entry name" value="Metallo-dependent phosphatases"/>
    <property type="match status" value="1"/>
</dbReference>
<dbReference type="Pfam" id="PF02872">
    <property type="entry name" value="5_nucleotid_C"/>
    <property type="match status" value="1"/>
</dbReference>
<dbReference type="NCBIfam" id="NF006938">
    <property type="entry name" value="PRK09420.1"/>
    <property type="match status" value="1"/>
</dbReference>
<keyword evidence="6" id="KW-0479">Metal-binding</keyword>
<dbReference type="InterPro" id="IPR019546">
    <property type="entry name" value="TAT_signal_bac_arc"/>
</dbReference>
<evidence type="ECO:0000256" key="5">
    <source>
        <dbReference type="ARBA" id="ARBA00006654"/>
    </source>
</evidence>
<dbReference type="InterPro" id="IPR041827">
    <property type="entry name" value="CpdB_N"/>
</dbReference>
<keyword evidence="7" id="KW-0732">Signal</keyword>
<comment type="catalytic activity">
    <reaction evidence="1">
        <text>a ribonucleoside 3'-phosphate + H2O = a ribonucleoside + phosphate</text>
        <dbReference type="Rhea" id="RHEA:10144"/>
        <dbReference type="ChEBI" id="CHEBI:13197"/>
        <dbReference type="ChEBI" id="CHEBI:15377"/>
        <dbReference type="ChEBI" id="CHEBI:18254"/>
        <dbReference type="ChEBI" id="CHEBI:43474"/>
        <dbReference type="EC" id="3.1.3.6"/>
    </reaction>
</comment>
<reference evidence="15" key="1">
    <citation type="journal article" date="2019" name="Int. J. Syst. Evol. Microbiol.">
        <title>The Global Catalogue of Microorganisms (GCM) 10K type strain sequencing project: providing services to taxonomists for standard genome sequencing and annotation.</title>
        <authorList>
            <consortium name="The Broad Institute Genomics Platform"/>
            <consortium name="The Broad Institute Genome Sequencing Center for Infectious Disease"/>
            <person name="Wu L."/>
            <person name="Ma J."/>
        </authorList>
    </citation>
    <scope>NUCLEOTIDE SEQUENCE [LARGE SCALE GENOMIC DNA]</scope>
    <source>
        <strain evidence="15">ZS-35-S2</strain>
    </source>
</reference>
<keyword evidence="15" id="KW-1185">Reference proteome</keyword>
<dbReference type="InterPro" id="IPR006179">
    <property type="entry name" value="5_nucleotidase/apyrase"/>
</dbReference>
<organism evidence="14 15">
    <name type="scientific">Aureimonas populi</name>
    <dbReference type="NCBI Taxonomy" id="1701758"/>
    <lineage>
        <taxon>Bacteria</taxon>
        <taxon>Pseudomonadati</taxon>
        <taxon>Pseudomonadota</taxon>
        <taxon>Alphaproteobacteria</taxon>
        <taxon>Hyphomicrobiales</taxon>
        <taxon>Aurantimonadaceae</taxon>
        <taxon>Aureimonas</taxon>
    </lineage>
</organism>
<dbReference type="PANTHER" id="PTHR11575:SF6">
    <property type="entry name" value="2',3'-CYCLIC-NUCLEOTIDE 2'-PHOSPHODIESTERASE_3'-NUCLEOTIDASE"/>
    <property type="match status" value="1"/>
</dbReference>
<comment type="caution">
    <text evidence="14">The sequence shown here is derived from an EMBL/GenBank/DDBJ whole genome shotgun (WGS) entry which is preliminary data.</text>
</comment>
<feature type="domain" description="Calcineurin-like phosphoesterase" evidence="12">
    <location>
        <begin position="45"/>
        <end position="286"/>
    </location>
</feature>
<dbReference type="SUPFAM" id="SSF55816">
    <property type="entry name" value="5'-nucleotidase (syn. UDP-sugar hydrolase), C-terminal domain"/>
    <property type="match status" value="1"/>
</dbReference>
<comment type="subcellular location">
    <subcellularLocation>
        <location evidence="4">Cell envelope</location>
    </subcellularLocation>
</comment>
<dbReference type="PRINTS" id="PR01607">
    <property type="entry name" value="APYRASEFAMLY"/>
</dbReference>
<name>A0ABW5CNQ8_9HYPH</name>
<evidence type="ECO:0000313" key="14">
    <source>
        <dbReference type="EMBL" id="MFD2237850.1"/>
    </source>
</evidence>
<evidence type="ECO:0000256" key="2">
    <source>
        <dbReference type="ARBA" id="ARBA00001730"/>
    </source>
</evidence>
<evidence type="ECO:0000256" key="11">
    <source>
        <dbReference type="RuleBase" id="RU362119"/>
    </source>
</evidence>
<dbReference type="NCBIfam" id="TIGR01409">
    <property type="entry name" value="TAT_signal_seq"/>
    <property type="match status" value="1"/>
</dbReference>
<evidence type="ECO:0000259" key="13">
    <source>
        <dbReference type="Pfam" id="PF02872"/>
    </source>
</evidence>
<dbReference type="CDD" id="cd07410">
    <property type="entry name" value="MPP_CpdB_N"/>
    <property type="match status" value="1"/>
</dbReference>
<accession>A0ABW5CNQ8</accession>
<dbReference type="EMBL" id="JBHUIJ010000012">
    <property type="protein sequence ID" value="MFD2237850.1"/>
    <property type="molecule type" value="Genomic_DNA"/>
</dbReference>
<keyword evidence="9 11" id="KW-0378">Hydrolase</keyword>
<dbReference type="InterPro" id="IPR006311">
    <property type="entry name" value="TAT_signal"/>
</dbReference>
<dbReference type="InterPro" id="IPR036907">
    <property type="entry name" value="5'-Nucleotdase_C_sf"/>
</dbReference>
<evidence type="ECO:0000256" key="6">
    <source>
        <dbReference type="ARBA" id="ARBA00022723"/>
    </source>
</evidence>
<dbReference type="Gene3D" id="3.60.21.10">
    <property type="match status" value="1"/>
</dbReference>
<dbReference type="PROSITE" id="PS00786">
    <property type="entry name" value="5_NUCLEOTIDASE_2"/>
    <property type="match status" value="1"/>
</dbReference>
<dbReference type="Proteomes" id="UP001597371">
    <property type="component" value="Unassembled WGS sequence"/>
</dbReference>
<evidence type="ECO:0000256" key="1">
    <source>
        <dbReference type="ARBA" id="ARBA00000527"/>
    </source>
</evidence>
<dbReference type="Gene3D" id="3.90.780.10">
    <property type="entry name" value="5'-Nucleotidase, C-terminal domain"/>
    <property type="match status" value="1"/>
</dbReference>
<evidence type="ECO:0000259" key="12">
    <source>
        <dbReference type="Pfam" id="PF00149"/>
    </source>
</evidence>
<feature type="domain" description="5'-Nucleotidase C-terminal" evidence="13">
    <location>
        <begin position="447"/>
        <end position="577"/>
    </location>
</feature>
<evidence type="ECO:0000256" key="3">
    <source>
        <dbReference type="ARBA" id="ARBA00001968"/>
    </source>
</evidence>
<dbReference type="InterPro" id="IPR004843">
    <property type="entry name" value="Calcineurin-like_PHP"/>
</dbReference>
<sequence length="661" mass="71340">MKRADALSSTAISRRGFLAGSAAMAGAAALHPFSARAQENQAHLRLMETTDLHVHVYPYDYYADRESASVGLARTASIVSEIRGEATNAMLFDNGDFLQGNPMGDYIAYERGMDAGNEHPIVTAMNTLGYDAGTLGNHEFNYGLEFLANALDGADFPIVSANVARGELGASPLEDEHLVPPYTILDREIELGDGSRRPIRIGVIGFVPPQIMVWDAQHLTGNVSARPILEAAEALVPRLREEGADIVVALSHSGIVGDDGDTAENASLQLARVEGIDVIMTGHQHRRFPSEDFDGIEGVDVSAGTLHGKPAVMAGFWGSHLGLVDLLLEHDGDGWRIVSSSQELRPIFERVERETVALVESDAAVEESVRAEHEATLEYVRTPVGEASAPLHSYFALVADDPSVQIVNQAQLWYLRDILSTTEHAALPLLSAAAPFKSGGRSGPDYYTDIEAGPIAIRNVADLYLYPNTLQAVKITGAEVREWLEMSAGIFNRIEPGSTDQALIAEGFPSYNFDVIDGVTYRIDVTQPARYDSDGNLVDESAHRIVDLAYEGQPIDETQEFIVATNNYRAGGGGNFPGIDASKVIFVAPDANRDVLVRYIVQEGTVNPSADDNWSFASAEGTVVEFMTGPGSRAYAEALTGVSLEPAGDTDDGYLRYRLSL</sequence>
<dbReference type="InterPro" id="IPR008334">
    <property type="entry name" value="5'-Nucleotdase_C"/>
</dbReference>
<evidence type="ECO:0000256" key="10">
    <source>
        <dbReference type="ARBA" id="ARBA00023268"/>
    </source>
</evidence>